<evidence type="ECO:0000313" key="1">
    <source>
        <dbReference type="EMBL" id="KFI52780.1"/>
    </source>
</evidence>
<dbReference type="InterPro" id="IPR041492">
    <property type="entry name" value="HAD_2"/>
</dbReference>
<gene>
    <name evidence="1" type="ORF">BBIA_0464</name>
</gene>
<evidence type="ECO:0000313" key="2">
    <source>
        <dbReference type="Proteomes" id="UP000029108"/>
    </source>
</evidence>
<dbReference type="eggNOG" id="COG1011">
    <property type="taxonomic scope" value="Bacteria"/>
</dbReference>
<keyword evidence="1" id="KW-0378">Hydrolase</keyword>
<dbReference type="NCBIfam" id="TIGR01509">
    <property type="entry name" value="HAD-SF-IA-v3"/>
    <property type="match status" value="1"/>
</dbReference>
<dbReference type="InterPro" id="IPR036412">
    <property type="entry name" value="HAD-like_sf"/>
</dbReference>
<name>A0A087A1Y0_9BIFI</name>
<dbReference type="Gene3D" id="1.10.150.240">
    <property type="entry name" value="Putative phosphatase, domain 2"/>
    <property type="match status" value="1"/>
</dbReference>
<accession>A0A087A1Y0</accession>
<dbReference type="SFLD" id="SFLDS00003">
    <property type="entry name" value="Haloacid_Dehalogenase"/>
    <property type="match status" value="1"/>
</dbReference>
<dbReference type="SUPFAM" id="SSF56784">
    <property type="entry name" value="HAD-like"/>
    <property type="match status" value="1"/>
</dbReference>
<keyword evidence="2" id="KW-1185">Reference proteome</keyword>
<dbReference type="InterPro" id="IPR023198">
    <property type="entry name" value="PGP-like_dom2"/>
</dbReference>
<dbReference type="InterPro" id="IPR006439">
    <property type="entry name" value="HAD-SF_hydro_IA"/>
</dbReference>
<proteinExistence type="predicted"/>
<dbReference type="InterPro" id="IPR023214">
    <property type="entry name" value="HAD_sf"/>
</dbReference>
<dbReference type="Pfam" id="PF13419">
    <property type="entry name" value="HAD_2"/>
    <property type="match status" value="1"/>
</dbReference>
<dbReference type="STRING" id="1437608.GCA_000771645_02327"/>
<dbReference type="GO" id="GO:0016787">
    <property type="term" value="F:hydrolase activity"/>
    <property type="evidence" value="ECO:0007669"/>
    <property type="project" value="UniProtKB-KW"/>
</dbReference>
<dbReference type="RefSeq" id="WP_033493007.1">
    <property type="nucleotide sequence ID" value="NZ_JDUU01000006.1"/>
</dbReference>
<comment type="caution">
    <text evidence="1">The sequence shown here is derived from an EMBL/GenBank/DDBJ whole genome shotgun (WGS) entry which is preliminary data.</text>
</comment>
<dbReference type="EMBL" id="JGYN01000004">
    <property type="protein sequence ID" value="KFI52780.1"/>
    <property type="molecule type" value="Genomic_DNA"/>
</dbReference>
<organism evidence="1 2">
    <name type="scientific">Bifidobacterium biavatii DSM 23969</name>
    <dbReference type="NCBI Taxonomy" id="1437608"/>
    <lineage>
        <taxon>Bacteria</taxon>
        <taxon>Bacillati</taxon>
        <taxon>Actinomycetota</taxon>
        <taxon>Actinomycetes</taxon>
        <taxon>Bifidobacteriales</taxon>
        <taxon>Bifidobacteriaceae</taxon>
        <taxon>Bifidobacterium</taxon>
    </lineage>
</organism>
<sequence length="234" mass="25825">MKGWPGEPNMEHDVLMADGNAASAAGKPITDVIFDFGNVLIYWDPAAALIARYSQETIDQFLDNDVSGFYDGNDLMDAGATPAEGVAWMRKTHGDKWADILQYYVDNFEDSLTGIVPGMRVLVNDLKAAGIGVWGLSNWEKELFHCAEENCKILQQLDGKLVSGFVKLRKPHKEIYEAALKDFSIKAETSIFIDDKAMNIVGANEAGIRGIRFSDSRKLREILIAQGVNIPAVQ</sequence>
<dbReference type="Proteomes" id="UP000029108">
    <property type="component" value="Unassembled WGS sequence"/>
</dbReference>
<dbReference type="CDD" id="cd02603">
    <property type="entry name" value="HAD_sEH-N_like"/>
    <property type="match status" value="1"/>
</dbReference>
<dbReference type="OrthoDB" id="9797415at2"/>
<dbReference type="Gene3D" id="3.40.50.1000">
    <property type="entry name" value="HAD superfamily/HAD-like"/>
    <property type="match status" value="1"/>
</dbReference>
<dbReference type="AlphaFoldDB" id="A0A087A1Y0"/>
<dbReference type="PANTHER" id="PTHR43611:SF3">
    <property type="entry name" value="FLAVIN MONONUCLEOTIDE HYDROLASE 1, CHLOROPLATIC"/>
    <property type="match status" value="1"/>
</dbReference>
<dbReference type="PANTHER" id="PTHR43611">
    <property type="entry name" value="ALPHA-D-GLUCOSE 1-PHOSPHATE PHOSPHATASE"/>
    <property type="match status" value="1"/>
</dbReference>
<dbReference type="SFLD" id="SFLDG01129">
    <property type="entry name" value="C1.5:_HAD__Beta-PGM__Phosphata"/>
    <property type="match status" value="1"/>
</dbReference>
<reference evidence="1 2" key="1">
    <citation type="submission" date="2014-03" db="EMBL/GenBank/DDBJ databases">
        <title>Genomics of Bifidobacteria.</title>
        <authorList>
            <person name="Ventura M."/>
            <person name="Milani C."/>
            <person name="Lugli G.A."/>
        </authorList>
    </citation>
    <scope>NUCLEOTIDE SEQUENCE [LARGE SCALE GENOMIC DNA]</scope>
    <source>
        <strain evidence="1 2">DSM 23969</strain>
    </source>
</reference>
<protein>
    <submittedName>
        <fullName evidence="1">HAD-superfamily hydrolase</fullName>
    </submittedName>
</protein>